<dbReference type="AlphaFoldDB" id="E3NNC4"/>
<dbReference type="eggNOG" id="KOG2051">
    <property type="taxonomic scope" value="Eukaryota"/>
</dbReference>
<dbReference type="InParanoid" id="E3NNC4"/>
<dbReference type="HOGENOM" id="CLU_002633_2_0_1"/>
<accession>E3NNC4</accession>
<dbReference type="OrthoDB" id="27832at2759"/>
<evidence type="ECO:0000313" key="3">
    <source>
        <dbReference type="EMBL" id="EFP10554.1"/>
    </source>
</evidence>
<dbReference type="STRING" id="31234.E3NNC4"/>
<organism evidence="4">
    <name type="scientific">Caenorhabditis remanei</name>
    <name type="common">Caenorhabditis vulgaris</name>
    <dbReference type="NCBI Taxonomy" id="31234"/>
    <lineage>
        <taxon>Eukaryota</taxon>
        <taxon>Metazoa</taxon>
        <taxon>Ecdysozoa</taxon>
        <taxon>Nematoda</taxon>
        <taxon>Chromadorea</taxon>
        <taxon>Rhabditida</taxon>
        <taxon>Rhabditina</taxon>
        <taxon>Rhabditomorpha</taxon>
        <taxon>Rhabditoidea</taxon>
        <taxon>Rhabditidae</taxon>
        <taxon>Peloderinae</taxon>
        <taxon>Caenorhabditis</taxon>
    </lineage>
</organism>
<evidence type="ECO:0000313" key="4">
    <source>
        <dbReference type="Proteomes" id="UP000008281"/>
    </source>
</evidence>
<keyword evidence="4" id="KW-1185">Reference proteome</keyword>
<sequence length="88" mass="10389">MVRGKANKPALKTVNIDDDELQRRWKEEKAREEEERADMKRLTLGQHMRIEMEEEKALLAQLHSSRKGNARKNPSRPSFPKPHLEGEW</sequence>
<evidence type="ECO:0000259" key="2">
    <source>
        <dbReference type="Pfam" id="PF04050"/>
    </source>
</evidence>
<feature type="domain" description="Up-frameshift suppressor 2 C-terminal" evidence="2">
    <location>
        <begin position="1"/>
        <end position="44"/>
    </location>
</feature>
<gene>
    <name evidence="3" type="ORF">CRE_22185</name>
</gene>
<dbReference type="Pfam" id="PF04050">
    <property type="entry name" value="Upf2"/>
    <property type="match status" value="1"/>
</dbReference>
<feature type="compositionally biased region" description="Basic residues" evidence="1">
    <location>
        <begin position="64"/>
        <end position="74"/>
    </location>
</feature>
<dbReference type="Proteomes" id="UP000008281">
    <property type="component" value="Unassembled WGS sequence"/>
</dbReference>
<protein>
    <recommendedName>
        <fullName evidence="2">Up-frameshift suppressor 2 C-terminal domain-containing protein</fullName>
    </recommendedName>
</protein>
<feature type="region of interest" description="Disordered" evidence="1">
    <location>
        <begin position="60"/>
        <end position="88"/>
    </location>
</feature>
<name>E3NNC4_CAERE</name>
<dbReference type="InterPro" id="IPR007193">
    <property type="entry name" value="Upf2/Nmd2_C"/>
</dbReference>
<proteinExistence type="predicted"/>
<dbReference type="EMBL" id="DS269199">
    <property type="protein sequence ID" value="EFP10554.1"/>
    <property type="molecule type" value="Genomic_DNA"/>
</dbReference>
<evidence type="ECO:0000256" key="1">
    <source>
        <dbReference type="SAM" id="MobiDB-lite"/>
    </source>
</evidence>
<reference evidence="3" key="1">
    <citation type="submission" date="2007-07" db="EMBL/GenBank/DDBJ databases">
        <title>PCAP assembly of the Caenorhabditis remanei genome.</title>
        <authorList>
            <consortium name="The Caenorhabditis remanei Sequencing Consortium"/>
            <person name="Wilson R.K."/>
        </authorList>
    </citation>
    <scope>NUCLEOTIDE SEQUENCE [LARGE SCALE GENOMIC DNA]</scope>
    <source>
        <strain evidence="3">PB4641</strain>
    </source>
</reference>